<name>S3CLV3_GLAL2</name>
<organism evidence="2 3">
    <name type="scientific">Glarea lozoyensis (strain ATCC 20868 / MF5171)</name>
    <dbReference type="NCBI Taxonomy" id="1116229"/>
    <lineage>
        <taxon>Eukaryota</taxon>
        <taxon>Fungi</taxon>
        <taxon>Dikarya</taxon>
        <taxon>Ascomycota</taxon>
        <taxon>Pezizomycotina</taxon>
        <taxon>Leotiomycetes</taxon>
        <taxon>Helotiales</taxon>
        <taxon>Helotiaceae</taxon>
        <taxon>Glarea</taxon>
    </lineage>
</organism>
<evidence type="ECO:0000313" key="2">
    <source>
        <dbReference type="EMBL" id="EPE27482.1"/>
    </source>
</evidence>
<dbReference type="EMBL" id="KE145369">
    <property type="protein sequence ID" value="EPE27482.1"/>
    <property type="molecule type" value="Genomic_DNA"/>
</dbReference>
<reference evidence="2 3" key="1">
    <citation type="journal article" date="2013" name="BMC Genomics">
        <title>Genomics-driven discovery of the pneumocandin biosynthetic gene cluster in the fungus Glarea lozoyensis.</title>
        <authorList>
            <person name="Chen L."/>
            <person name="Yue Q."/>
            <person name="Zhang X."/>
            <person name="Xiang M."/>
            <person name="Wang C."/>
            <person name="Li S."/>
            <person name="Che Y."/>
            <person name="Ortiz-Lopez F.J."/>
            <person name="Bills G.F."/>
            <person name="Liu X."/>
            <person name="An Z."/>
        </authorList>
    </citation>
    <scope>NUCLEOTIDE SEQUENCE [LARGE SCALE GENOMIC DNA]</scope>
    <source>
        <strain evidence="3">ATCC 20868 / MF5171</strain>
    </source>
</reference>
<evidence type="ECO:0000313" key="3">
    <source>
        <dbReference type="Proteomes" id="UP000016922"/>
    </source>
</evidence>
<keyword evidence="1" id="KW-0732">Signal</keyword>
<proteinExistence type="predicted"/>
<evidence type="ECO:0000256" key="1">
    <source>
        <dbReference type="SAM" id="SignalP"/>
    </source>
</evidence>
<dbReference type="OMA" id="TYEITWY"/>
<protein>
    <submittedName>
        <fullName evidence="2">Uncharacterized protein</fullName>
    </submittedName>
</protein>
<dbReference type="KEGG" id="glz:GLAREA_04273"/>
<dbReference type="Proteomes" id="UP000016922">
    <property type="component" value="Unassembled WGS sequence"/>
</dbReference>
<feature type="chain" id="PRO_5004518875" evidence="1">
    <location>
        <begin position="20"/>
        <end position="245"/>
    </location>
</feature>
<keyword evidence="3" id="KW-1185">Reference proteome</keyword>
<dbReference type="RefSeq" id="XP_008084841.1">
    <property type="nucleotide sequence ID" value="XM_008086650.1"/>
</dbReference>
<dbReference type="GeneID" id="19463328"/>
<gene>
    <name evidence="2" type="ORF">GLAREA_04273</name>
</gene>
<dbReference type="AlphaFoldDB" id="S3CLV3"/>
<dbReference type="HOGENOM" id="CLU_1165872_0_0_1"/>
<accession>S3CLV3</accession>
<dbReference type="OrthoDB" id="4589875at2759"/>
<sequence>MLSLQSLAILGIFLSAVNAGEVLSKREPLLEGRQTICRTPGWVPDCPGLFSCVPPGGICCDDGITYVEAPETCPDGTQAITTARTGSAAPAPTTIPTTITTPPASTQTFAANYVYFTYEITWYYYYYYYTYIQFSTALTSSQVTTITTVSVQATDSAQATLLLSSLSATLAFPTPTQTATAVSGVAPVITPISTGTTTPARNATSAVPTSTPVQFTGGASFGASNSGLWVMTALMVLPGFLMMWL</sequence>
<feature type="signal peptide" evidence="1">
    <location>
        <begin position="1"/>
        <end position="19"/>
    </location>
</feature>